<reference evidence="1" key="1">
    <citation type="submission" date="2018-05" db="EMBL/GenBank/DDBJ databases">
        <authorList>
            <person name="Lanie J.A."/>
            <person name="Ng W.-L."/>
            <person name="Kazmierczak K.M."/>
            <person name="Andrzejewski T.M."/>
            <person name="Davidsen T.M."/>
            <person name="Wayne K.J."/>
            <person name="Tettelin H."/>
            <person name="Glass J.I."/>
            <person name="Rusch D."/>
            <person name="Podicherti R."/>
            <person name="Tsui H.-C.T."/>
            <person name="Winkler M.E."/>
        </authorList>
    </citation>
    <scope>NUCLEOTIDE SEQUENCE</scope>
</reference>
<dbReference type="EMBL" id="UINC01006761">
    <property type="protein sequence ID" value="SVA29474.1"/>
    <property type="molecule type" value="Genomic_DNA"/>
</dbReference>
<gene>
    <name evidence="1" type="ORF">METZ01_LOCUS82328</name>
</gene>
<proteinExistence type="predicted"/>
<evidence type="ECO:0000313" key="1">
    <source>
        <dbReference type="EMBL" id="SVA29474.1"/>
    </source>
</evidence>
<name>A0A381UNC2_9ZZZZ</name>
<accession>A0A381UNC2</accession>
<protein>
    <submittedName>
        <fullName evidence="1">Uncharacterized protein</fullName>
    </submittedName>
</protein>
<dbReference type="AlphaFoldDB" id="A0A381UNC2"/>
<sequence length="26" mass="3246">MVFLKEVMEYVKRVLLIKFEYVNKIL</sequence>
<organism evidence="1">
    <name type="scientific">marine metagenome</name>
    <dbReference type="NCBI Taxonomy" id="408172"/>
    <lineage>
        <taxon>unclassified sequences</taxon>
        <taxon>metagenomes</taxon>
        <taxon>ecological metagenomes</taxon>
    </lineage>
</organism>